<feature type="region of interest" description="Disordered" evidence="1">
    <location>
        <begin position="25"/>
        <end position="92"/>
    </location>
</feature>
<dbReference type="EMBL" id="KN834837">
    <property type="protein sequence ID" value="KIK52764.1"/>
    <property type="molecule type" value="Genomic_DNA"/>
</dbReference>
<gene>
    <name evidence="2" type="ORF">GYMLUDRAFT_64034</name>
</gene>
<reference evidence="2 3" key="1">
    <citation type="submission" date="2014-04" db="EMBL/GenBank/DDBJ databases">
        <title>Evolutionary Origins and Diversification of the Mycorrhizal Mutualists.</title>
        <authorList>
            <consortium name="DOE Joint Genome Institute"/>
            <consortium name="Mycorrhizal Genomics Consortium"/>
            <person name="Kohler A."/>
            <person name="Kuo A."/>
            <person name="Nagy L.G."/>
            <person name="Floudas D."/>
            <person name="Copeland A."/>
            <person name="Barry K.W."/>
            <person name="Cichocki N."/>
            <person name="Veneault-Fourrey C."/>
            <person name="LaButti K."/>
            <person name="Lindquist E.A."/>
            <person name="Lipzen A."/>
            <person name="Lundell T."/>
            <person name="Morin E."/>
            <person name="Murat C."/>
            <person name="Riley R."/>
            <person name="Ohm R."/>
            <person name="Sun H."/>
            <person name="Tunlid A."/>
            <person name="Henrissat B."/>
            <person name="Grigoriev I.V."/>
            <person name="Hibbett D.S."/>
            <person name="Martin F."/>
        </authorList>
    </citation>
    <scope>NUCLEOTIDE SEQUENCE [LARGE SCALE GENOMIC DNA]</scope>
    <source>
        <strain evidence="2 3">FD-317 M1</strain>
    </source>
</reference>
<feature type="region of interest" description="Disordered" evidence="1">
    <location>
        <begin position="110"/>
        <end position="146"/>
    </location>
</feature>
<dbReference type="Proteomes" id="UP000053593">
    <property type="component" value="Unassembled WGS sequence"/>
</dbReference>
<evidence type="ECO:0000313" key="3">
    <source>
        <dbReference type="Proteomes" id="UP000053593"/>
    </source>
</evidence>
<accession>A0A0D0BT25</accession>
<organism evidence="2 3">
    <name type="scientific">Collybiopsis luxurians FD-317 M1</name>
    <dbReference type="NCBI Taxonomy" id="944289"/>
    <lineage>
        <taxon>Eukaryota</taxon>
        <taxon>Fungi</taxon>
        <taxon>Dikarya</taxon>
        <taxon>Basidiomycota</taxon>
        <taxon>Agaricomycotina</taxon>
        <taxon>Agaricomycetes</taxon>
        <taxon>Agaricomycetidae</taxon>
        <taxon>Agaricales</taxon>
        <taxon>Marasmiineae</taxon>
        <taxon>Omphalotaceae</taxon>
        <taxon>Collybiopsis</taxon>
        <taxon>Collybiopsis luxurians</taxon>
    </lineage>
</organism>
<keyword evidence="3" id="KW-1185">Reference proteome</keyword>
<dbReference type="HOGENOM" id="CLU_1777671_0_0_1"/>
<protein>
    <submittedName>
        <fullName evidence="2">Uncharacterized protein</fullName>
    </submittedName>
</protein>
<proteinExistence type="predicted"/>
<dbReference type="AlphaFoldDB" id="A0A0D0BT25"/>
<name>A0A0D0BT25_9AGAR</name>
<sequence>MRQKPRTIGISQISQRVLLIVMPKASKSKLPPSGVTQSLLKGEGAEKRLAEGSKQTSANCKTKKRTEPRAVPVLSDKAQNAEDPDSVAPGDEEGVKCTVAHTVSKVSTAGTSALPAKGEGVPVEAPWIKNETGKGEASVSTPPSPC</sequence>
<evidence type="ECO:0000313" key="2">
    <source>
        <dbReference type="EMBL" id="KIK52764.1"/>
    </source>
</evidence>
<evidence type="ECO:0000256" key="1">
    <source>
        <dbReference type="SAM" id="MobiDB-lite"/>
    </source>
</evidence>